<dbReference type="GO" id="GO:0036038">
    <property type="term" value="C:MKS complex"/>
    <property type="evidence" value="ECO:0007669"/>
    <property type="project" value="Ensembl"/>
</dbReference>
<dbReference type="SMART" id="SM00239">
    <property type="entry name" value="C2"/>
    <property type="match status" value="1"/>
</dbReference>
<keyword evidence="1" id="KW-0175">Coiled coil</keyword>
<feature type="compositionally biased region" description="Basic and acidic residues" evidence="2">
    <location>
        <begin position="597"/>
        <end position="640"/>
    </location>
</feature>
<dbReference type="Gene3D" id="2.60.40.150">
    <property type="entry name" value="C2 domain"/>
    <property type="match status" value="1"/>
</dbReference>
<feature type="domain" description="C2" evidence="3">
    <location>
        <begin position="1026"/>
        <end position="1204"/>
    </location>
</feature>
<proteinExistence type="predicted"/>
<dbReference type="InterPro" id="IPR052434">
    <property type="entry name" value="Tectonic-like_complex_comp"/>
</dbReference>
<feature type="compositionally biased region" description="Basic and acidic residues" evidence="2">
    <location>
        <begin position="99"/>
        <end position="115"/>
    </location>
</feature>
<dbReference type="GO" id="GO:0035082">
    <property type="term" value="P:axoneme assembly"/>
    <property type="evidence" value="ECO:0007669"/>
    <property type="project" value="Ensembl"/>
</dbReference>
<feature type="region of interest" description="Disordered" evidence="2">
    <location>
        <begin position="1"/>
        <end position="243"/>
    </location>
</feature>
<gene>
    <name evidence="4" type="primary">CC2D2A</name>
</gene>
<protein>
    <submittedName>
        <fullName evidence="4">Coiled-coil and C2 domain containing 2A</fullName>
    </submittedName>
</protein>
<evidence type="ECO:0000313" key="4">
    <source>
        <dbReference type="Ensembl" id="ENSMMSP00000028230.1"/>
    </source>
</evidence>
<dbReference type="InterPro" id="IPR035892">
    <property type="entry name" value="C2_domain_sf"/>
</dbReference>
<dbReference type="GO" id="GO:0007224">
    <property type="term" value="P:smoothened signaling pathway"/>
    <property type="evidence" value="ECO:0007669"/>
    <property type="project" value="Ensembl"/>
</dbReference>
<feature type="coiled-coil region" evidence="1">
    <location>
        <begin position="440"/>
        <end position="501"/>
    </location>
</feature>
<dbReference type="Pfam" id="PF24656">
    <property type="entry name" value="CEPT76_peptidase"/>
    <property type="match status" value="1"/>
</dbReference>
<dbReference type="GO" id="GO:1990403">
    <property type="term" value="P:embryonic brain development"/>
    <property type="evidence" value="ECO:0007669"/>
    <property type="project" value="Ensembl"/>
</dbReference>
<dbReference type="GO" id="GO:0001843">
    <property type="term" value="P:neural tube closure"/>
    <property type="evidence" value="ECO:0007669"/>
    <property type="project" value="Ensembl"/>
</dbReference>
<feature type="compositionally biased region" description="Basic residues" evidence="2">
    <location>
        <begin position="29"/>
        <end position="41"/>
    </location>
</feature>
<evidence type="ECO:0000313" key="5">
    <source>
        <dbReference type="Proteomes" id="UP000694544"/>
    </source>
</evidence>
<keyword evidence="5" id="KW-1185">Reference proteome</keyword>
<reference evidence="4" key="2">
    <citation type="submission" date="2025-09" db="UniProtKB">
        <authorList>
            <consortium name="Ensembl"/>
        </authorList>
    </citation>
    <scope>IDENTIFICATION</scope>
</reference>
<dbReference type="GO" id="GO:0001822">
    <property type="term" value="P:kidney development"/>
    <property type="evidence" value="ECO:0007669"/>
    <property type="project" value="Ensembl"/>
</dbReference>
<dbReference type="PANTHER" id="PTHR20837">
    <property type="entry name" value="CENTROSOMAL PROTEIN-RELATED"/>
    <property type="match status" value="1"/>
</dbReference>
<dbReference type="Pfam" id="PF17661">
    <property type="entry name" value="DUF5523"/>
    <property type="match status" value="1"/>
</dbReference>
<dbReference type="InterPro" id="IPR056290">
    <property type="entry name" value="CEPT76/DRC7_peptidase-like_dom"/>
</dbReference>
<feature type="compositionally biased region" description="Polar residues" evidence="2">
    <location>
        <begin position="1063"/>
        <end position="1073"/>
    </location>
</feature>
<evidence type="ECO:0000259" key="3">
    <source>
        <dbReference type="PROSITE" id="PS50004"/>
    </source>
</evidence>
<feature type="region of interest" description="Disordered" evidence="2">
    <location>
        <begin position="592"/>
        <end position="663"/>
    </location>
</feature>
<accession>A0A8C6EER6</accession>
<dbReference type="InterPro" id="IPR028928">
    <property type="entry name" value="CC2D2AN-C2"/>
</dbReference>
<dbReference type="GeneTree" id="ENSGT00940000155482"/>
<sequence>MKSKEEKVKIITKEFVGEGEDAEEERQKKPSKVPRPKRKKQLPAAGCEEMVSENSPVDDQQEPVQEASDTRLLGVTSRRGPRSLPPIPSASRTGFAEFSMRERMREKLQAARSKAESALLQDIPTPRPRRLRSPTEKESETEFGTELAREVQRTQQEHDSQGYSRVKFHDSVRKIKSKPPVPPGFPSAEEAYNFFTFNFDPEPEESEEKPKAKNRHGANQEEKEGEEEEPPVQEGVSKTGEEEWLDGKEAEDLLLGLDHAAEDFVAVRPAEYESVHVRLQKEKELLFVPSRRTVPTYKKLPENVQPRYLEDEGLYIGARPEVPRINQNIMENRLLTQEPGRRWFGDDGRILALPNPIKPVPSRPPTWTREQDVKAELETQYKKAVKYIHRSQHLIGSGDSPGNFQLDIDISGLIFTHHPCFSREHVLAAKLAQLYDQYLARRQRNKAKFLTDKLHALRNAVQVGLNPAKTPKTLETTPKTINEYKSEIRQTRKLRDAEEEKDRTLLKTIIKVWKEMKSLREFQRFTNTPLKLVLRKEKVDQKADEEAYEAEIQAEINELLEEHTEEYEQKMEVYRVTQQQWKAWKKAQRAKKKKKKQEVEEHSANEEREQPGPGEEPEKPAPPEPVDRAVIEQQVREKAAQSRRRPGEPTLIPELSLAGSVTPNDQCPRVEVMRREDVKRRSLFLKVTFNNKEVSRTESRPLGADFRVHFGQIFNLQIFNWPESLTLQIYETAGHSGTTLLAEVFLPIPETTVVSGRAPIEEVEFSSNQHVTLDHEGVGSGVPFSFEADGSNQLILMTSGKVSNSVAWAIGENGIPLIPPLSQQNIGFRSALKRADAISSIGTSGLTDMKKLAKWAAESKLDPNDPSNGPLMQLISVATSGESYIPGFFRLEQLQQEFNFVSDEELNRSKRFRLLLLRSQEVPEFRHYKQIPLYDREIMERVFQDYEKRLRDRNVIETKDHIDTHRATVAKCLQQVRESVINRFLIAKHHFLLSDLIVEEEVPNISILGLSLFKLAEQKRPLRPRRKGRKKVTAQNLSDGDIKLLVNIIRAYDIPVRKPTASKFHQTSRSSRTFAEKHAASPTTHSPAHSADYPLGQVSVRPFVEVSFQRTICHTTTAEGPNPSWNEELELPFRAPNGDYSTTSLQSVKDDVFINIFDEVLYDVLEDDRERGSGIHTRIERHWLGCVKIPFSTIYFQARIDGTFKIDIPPVLLGYSKEQSVMMERGFDSVRSLSEGSYITLFITLEPQLVPGESVREKFDSQEDEKLLQATEKFRAECTLKFPTRQCLTTVVDISGKTVFVTRYLKPLNPPQELLNAYPNNPQATAELVARYVSLIPFLPDTVSFAGVCDLWSTSDQFLDLLAGDEEEHAVLLCNYFLSMGKKAWLVTGNAIPEGPTAYVLTQEQSHYLIWNPCSGHFYGQFDTFCPLKSVSCLIGPDNFSGFPLHMPYSEMKPLIEAVYSTGVHNIDAPNVEFALAVYVHPYPKNVLSVWIYVASLIRNR</sequence>
<feature type="region of interest" description="Disordered" evidence="2">
    <location>
        <begin position="1060"/>
        <end position="1092"/>
    </location>
</feature>
<dbReference type="GO" id="GO:0007368">
    <property type="term" value="P:determination of left/right symmetry"/>
    <property type="evidence" value="ECO:0007669"/>
    <property type="project" value="Ensembl"/>
</dbReference>
<reference evidence="4" key="1">
    <citation type="submission" date="2025-08" db="UniProtKB">
        <authorList>
            <consortium name="Ensembl"/>
        </authorList>
    </citation>
    <scope>IDENTIFICATION</scope>
</reference>
<dbReference type="GO" id="GO:1904491">
    <property type="term" value="P:protein localization to ciliary transition zone"/>
    <property type="evidence" value="ECO:0007669"/>
    <property type="project" value="Ensembl"/>
</dbReference>
<organism evidence="4 5">
    <name type="scientific">Moschus moschiferus</name>
    <name type="common">Siberian musk deer</name>
    <name type="synonym">Moschus sibiricus</name>
    <dbReference type="NCBI Taxonomy" id="68415"/>
    <lineage>
        <taxon>Eukaryota</taxon>
        <taxon>Metazoa</taxon>
        <taxon>Chordata</taxon>
        <taxon>Craniata</taxon>
        <taxon>Vertebrata</taxon>
        <taxon>Euteleostomi</taxon>
        <taxon>Mammalia</taxon>
        <taxon>Eutheria</taxon>
        <taxon>Laurasiatheria</taxon>
        <taxon>Artiodactyla</taxon>
        <taxon>Ruminantia</taxon>
        <taxon>Pecora</taxon>
        <taxon>Moschidae</taxon>
        <taxon>Moschus</taxon>
    </lineage>
</organism>
<dbReference type="GO" id="GO:0007507">
    <property type="term" value="P:heart development"/>
    <property type="evidence" value="ECO:0007669"/>
    <property type="project" value="Ensembl"/>
</dbReference>
<dbReference type="InterPro" id="IPR041510">
    <property type="entry name" value="DUF5523"/>
</dbReference>
<feature type="compositionally biased region" description="Basic and acidic residues" evidence="2">
    <location>
        <begin position="1"/>
        <end position="16"/>
    </location>
</feature>
<evidence type="ECO:0000256" key="2">
    <source>
        <dbReference type="SAM" id="MobiDB-lite"/>
    </source>
</evidence>
<dbReference type="PROSITE" id="PS50004">
    <property type="entry name" value="C2"/>
    <property type="match status" value="1"/>
</dbReference>
<dbReference type="GO" id="GO:1905515">
    <property type="term" value="P:non-motile cilium assembly"/>
    <property type="evidence" value="ECO:0007669"/>
    <property type="project" value="Ensembl"/>
</dbReference>
<evidence type="ECO:0000256" key="1">
    <source>
        <dbReference type="SAM" id="Coils"/>
    </source>
</evidence>
<dbReference type="PANTHER" id="PTHR20837:SF7">
    <property type="entry name" value="COILED-COIL AND C2 DOMAIN-CONTAINING PROTEIN 2A"/>
    <property type="match status" value="1"/>
</dbReference>
<feature type="compositionally biased region" description="Basic and acidic residues" evidence="2">
    <location>
        <begin position="147"/>
        <end position="160"/>
    </location>
</feature>
<dbReference type="GO" id="GO:0043010">
    <property type="term" value="P:camera-type eye development"/>
    <property type="evidence" value="ECO:0007669"/>
    <property type="project" value="Ensembl"/>
</dbReference>
<dbReference type="GO" id="GO:0044458">
    <property type="term" value="P:motile cilium assembly"/>
    <property type="evidence" value="ECO:0007669"/>
    <property type="project" value="Ensembl"/>
</dbReference>
<dbReference type="Proteomes" id="UP000694544">
    <property type="component" value="Unplaced"/>
</dbReference>
<dbReference type="Pfam" id="PF15625">
    <property type="entry name" value="CC2D2AN-C2"/>
    <property type="match status" value="1"/>
</dbReference>
<dbReference type="Ensembl" id="ENSMMST00000031099.1">
    <property type="protein sequence ID" value="ENSMMSP00000028230.1"/>
    <property type="gene ID" value="ENSMMSG00000021035.1"/>
</dbReference>
<name>A0A8C6EER6_MOSMO</name>
<dbReference type="InterPro" id="IPR000008">
    <property type="entry name" value="C2_dom"/>
</dbReference>